<protein>
    <submittedName>
        <fullName evidence="1">Uncharacterized protein</fullName>
    </submittedName>
</protein>
<evidence type="ECO:0000313" key="1">
    <source>
        <dbReference type="EMBL" id="MQL83405.1"/>
    </source>
</evidence>
<dbReference type="Gene3D" id="6.20.50.20">
    <property type="match status" value="1"/>
</dbReference>
<dbReference type="PANTHER" id="PTHR36072">
    <property type="entry name" value="OS01G0541600 PROTEIN"/>
    <property type="match status" value="1"/>
</dbReference>
<keyword evidence="2" id="KW-1185">Reference proteome</keyword>
<sequence length="284" mass="31529">MASKRGKKNILASNPGFQGVTLREENAGRKHVEPHAILRLQHLQRLAIWAARKGSMSPLAAHYGRLLAAHAQREGIPLDRSIASCQRCETIFQPGYNCTIKLEKDANGSRYDRKPGILRNNVVYTCHICSHRNLRKGTLKGHVKNLLASRPISKTNLADSTIGKSDKDVIVANLSDRYDGFVCGKPHFDVKCSPEKEVARNILAQDSPMTPSNKASEKKMEEKTAAESIKASNTGHCCCTTRSGKGSMPIRKRRKGWSSLRQIALSSDHMKQQQFDNSAIPFLM</sequence>
<dbReference type="EMBL" id="NMUH01000693">
    <property type="protein sequence ID" value="MQL83405.1"/>
    <property type="molecule type" value="Genomic_DNA"/>
</dbReference>
<dbReference type="Proteomes" id="UP000652761">
    <property type="component" value="Unassembled WGS sequence"/>
</dbReference>
<dbReference type="Pfam" id="PF04032">
    <property type="entry name" value="Rpr2"/>
    <property type="match status" value="1"/>
</dbReference>
<organism evidence="1 2">
    <name type="scientific">Colocasia esculenta</name>
    <name type="common">Wild taro</name>
    <name type="synonym">Arum esculentum</name>
    <dbReference type="NCBI Taxonomy" id="4460"/>
    <lineage>
        <taxon>Eukaryota</taxon>
        <taxon>Viridiplantae</taxon>
        <taxon>Streptophyta</taxon>
        <taxon>Embryophyta</taxon>
        <taxon>Tracheophyta</taxon>
        <taxon>Spermatophyta</taxon>
        <taxon>Magnoliopsida</taxon>
        <taxon>Liliopsida</taxon>
        <taxon>Araceae</taxon>
        <taxon>Aroideae</taxon>
        <taxon>Colocasieae</taxon>
        <taxon>Colocasia</taxon>
    </lineage>
</organism>
<dbReference type="GO" id="GO:0006396">
    <property type="term" value="P:RNA processing"/>
    <property type="evidence" value="ECO:0007669"/>
    <property type="project" value="InterPro"/>
</dbReference>
<dbReference type="PANTHER" id="PTHR36072:SF2">
    <property type="entry name" value="OS01G0531000 PROTEIN"/>
    <property type="match status" value="1"/>
</dbReference>
<name>A0A843UIS9_COLES</name>
<gene>
    <name evidence="1" type="ORF">Taro_015902</name>
</gene>
<dbReference type="InterPro" id="IPR007175">
    <property type="entry name" value="Rpr2/Snm1/Rpp21"/>
</dbReference>
<accession>A0A843UIS9</accession>
<reference evidence="1" key="1">
    <citation type="submission" date="2017-07" db="EMBL/GenBank/DDBJ databases">
        <title>Taro Niue Genome Assembly and Annotation.</title>
        <authorList>
            <person name="Atibalentja N."/>
            <person name="Keating K."/>
            <person name="Fields C.J."/>
        </authorList>
    </citation>
    <scope>NUCLEOTIDE SEQUENCE</scope>
    <source>
        <strain evidence="1">Niue_2</strain>
        <tissue evidence="1">Leaf</tissue>
    </source>
</reference>
<evidence type="ECO:0000313" key="2">
    <source>
        <dbReference type="Proteomes" id="UP000652761"/>
    </source>
</evidence>
<comment type="caution">
    <text evidence="1">The sequence shown here is derived from an EMBL/GenBank/DDBJ whole genome shotgun (WGS) entry which is preliminary data.</text>
</comment>
<dbReference type="OrthoDB" id="655446at2759"/>
<proteinExistence type="predicted"/>
<dbReference type="AlphaFoldDB" id="A0A843UIS9"/>